<comment type="subunit">
    <text evidence="5">Binds ribosomal protein uS19.</text>
</comment>
<evidence type="ECO:0000313" key="10">
    <source>
        <dbReference type="Proteomes" id="UP000564885"/>
    </source>
</evidence>
<dbReference type="Gene3D" id="2.30.30.240">
    <property type="entry name" value="PRC-barrel domain"/>
    <property type="match status" value="1"/>
</dbReference>
<evidence type="ECO:0000256" key="3">
    <source>
        <dbReference type="ARBA" id="ARBA00022552"/>
    </source>
</evidence>
<name>A0A849IFP5_9HYPH</name>
<sequence length="207" mass="21489">MARGPRRPASGRNQGAGAPDASLQKDLVLMGEFGRAHGLKGEVRLKSHTGDPLAIASYGPLRTADGRSVTLRSVRQAAGDQPDLLVAQVEGVGTREAAEALNRVGLYLPRERLGEPEGEDEYFLADLIGLAVRSEAGETVGTVVAVPNYGGGDLLEIAPPRGPTILVPFMKDFVPAVDLEGGFVTVAEGALSPGEVAEPESAEEAGP</sequence>
<proteinExistence type="inferred from homology"/>
<accession>A0A849IFP5</accession>
<comment type="domain">
    <text evidence="5">The PRC barrel domain binds ribosomal protein uS19.</text>
</comment>
<dbReference type="InterPro" id="IPR009000">
    <property type="entry name" value="Transl_B-barrel_sf"/>
</dbReference>
<organism evidence="9 10">
    <name type="scientific">Enterovirga aerilata</name>
    <dbReference type="NCBI Taxonomy" id="2730920"/>
    <lineage>
        <taxon>Bacteria</taxon>
        <taxon>Pseudomonadati</taxon>
        <taxon>Pseudomonadota</taxon>
        <taxon>Alphaproteobacteria</taxon>
        <taxon>Hyphomicrobiales</taxon>
        <taxon>Methylobacteriaceae</taxon>
        <taxon>Enterovirga</taxon>
    </lineage>
</organism>
<keyword evidence="1 5" id="KW-0963">Cytoplasm</keyword>
<evidence type="ECO:0000259" key="8">
    <source>
        <dbReference type="Pfam" id="PF24986"/>
    </source>
</evidence>
<feature type="domain" description="Ribosome maturation factor RimM PRC barrel" evidence="8">
    <location>
        <begin position="126"/>
        <end position="186"/>
    </location>
</feature>
<dbReference type="GO" id="GO:0006364">
    <property type="term" value="P:rRNA processing"/>
    <property type="evidence" value="ECO:0007669"/>
    <property type="project" value="UniProtKB-UniRule"/>
</dbReference>
<dbReference type="GO" id="GO:0005840">
    <property type="term" value="C:ribosome"/>
    <property type="evidence" value="ECO:0007669"/>
    <property type="project" value="InterPro"/>
</dbReference>
<dbReference type="AlphaFoldDB" id="A0A849IFP5"/>
<evidence type="ECO:0000259" key="7">
    <source>
        <dbReference type="Pfam" id="PF01782"/>
    </source>
</evidence>
<dbReference type="InterPro" id="IPR011033">
    <property type="entry name" value="PRC_barrel-like_sf"/>
</dbReference>
<reference evidence="9 10" key="1">
    <citation type="submission" date="2020-04" db="EMBL/GenBank/DDBJ databases">
        <title>Enterovirga sp. isolate from soil.</title>
        <authorList>
            <person name="Chea S."/>
            <person name="Kim D.-U."/>
        </authorList>
    </citation>
    <scope>NUCLEOTIDE SEQUENCE [LARGE SCALE GENOMIC DNA]</scope>
    <source>
        <strain evidence="9 10">DB1703</strain>
    </source>
</reference>
<dbReference type="PANTHER" id="PTHR33692:SF1">
    <property type="entry name" value="RIBOSOME MATURATION FACTOR RIMM"/>
    <property type="match status" value="1"/>
</dbReference>
<dbReference type="GO" id="GO:0043022">
    <property type="term" value="F:ribosome binding"/>
    <property type="evidence" value="ECO:0007669"/>
    <property type="project" value="InterPro"/>
</dbReference>
<dbReference type="InterPro" id="IPR011961">
    <property type="entry name" value="RimM"/>
</dbReference>
<evidence type="ECO:0000256" key="1">
    <source>
        <dbReference type="ARBA" id="ARBA00022490"/>
    </source>
</evidence>
<feature type="region of interest" description="Disordered" evidence="6">
    <location>
        <begin position="1"/>
        <end position="22"/>
    </location>
</feature>
<comment type="subcellular location">
    <subcellularLocation>
        <location evidence="5">Cytoplasm</location>
    </subcellularLocation>
</comment>
<dbReference type="HAMAP" id="MF_00014">
    <property type="entry name" value="Ribosome_mat_RimM"/>
    <property type="match status" value="1"/>
</dbReference>
<evidence type="ECO:0000256" key="2">
    <source>
        <dbReference type="ARBA" id="ARBA00022517"/>
    </source>
</evidence>
<evidence type="ECO:0000256" key="6">
    <source>
        <dbReference type="SAM" id="MobiDB-lite"/>
    </source>
</evidence>
<evidence type="ECO:0000256" key="5">
    <source>
        <dbReference type="HAMAP-Rule" id="MF_00014"/>
    </source>
</evidence>
<keyword evidence="2 5" id="KW-0690">Ribosome biogenesis</keyword>
<keyword evidence="4 5" id="KW-0143">Chaperone</keyword>
<dbReference type="Pfam" id="PF24986">
    <property type="entry name" value="PRC_RimM"/>
    <property type="match status" value="1"/>
</dbReference>
<comment type="similarity">
    <text evidence="5">Belongs to the RimM family.</text>
</comment>
<dbReference type="Gene3D" id="2.40.30.60">
    <property type="entry name" value="RimM"/>
    <property type="match status" value="1"/>
</dbReference>
<dbReference type="GO" id="GO:0005737">
    <property type="term" value="C:cytoplasm"/>
    <property type="evidence" value="ECO:0007669"/>
    <property type="project" value="UniProtKB-SubCell"/>
</dbReference>
<keyword evidence="10" id="KW-1185">Reference proteome</keyword>
<feature type="domain" description="RimM N-terminal" evidence="7">
    <location>
        <begin position="30"/>
        <end position="111"/>
    </location>
</feature>
<dbReference type="SUPFAM" id="SSF50346">
    <property type="entry name" value="PRC-barrel domain"/>
    <property type="match status" value="1"/>
</dbReference>
<dbReference type="Pfam" id="PF01782">
    <property type="entry name" value="RimM"/>
    <property type="match status" value="1"/>
</dbReference>
<dbReference type="InterPro" id="IPR002676">
    <property type="entry name" value="RimM_N"/>
</dbReference>
<protein>
    <recommendedName>
        <fullName evidence="5">Ribosome maturation factor RimM</fullName>
    </recommendedName>
</protein>
<dbReference type="NCBIfam" id="TIGR02273">
    <property type="entry name" value="16S_RimM"/>
    <property type="match status" value="1"/>
</dbReference>
<dbReference type="InterPro" id="IPR036976">
    <property type="entry name" value="RimM_N_sf"/>
</dbReference>
<comment type="function">
    <text evidence="5">An accessory protein needed during the final step in the assembly of 30S ribosomal subunit, possibly for assembly of the head region. Essential for efficient processing of 16S rRNA. May be needed both before and after RbfA during the maturation of 16S rRNA. It has affinity for free ribosomal 30S subunits but not for 70S ribosomes.</text>
</comment>
<comment type="caution">
    <text evidence="9">The sequence shown here is derived from an EMBL/GenBank/DDBJ whole genome shotgun (WGS) entry which is preliminary data.</text>
</comment>
<evidence type="ECO:0000256" key="4">
    <source>
        <dbReference type="ARBA" id="ARBA00023186"/>
    </source>
</evidence>
<dbReference type="GO" id="GO:0042274">
    <property type="term" value="P:ribosomal small subunit biogenesis"/>
    <property type="evidence" value="ECO:0007669"/>
    <property type="project" value="UniProtKB-UniRule"/>
</dbReference>
<dbReference type="PANTHER" id="PTHR33692">
    <property type="entry name" value="RIBOSOME MATURATION FACTOR RIMM"/>
    <property type="match status" value="1"/>
</dbReference>
<dbReference type="InterPro" id="IPR056792">
    <property type="entry name" value="PRC_RimM"/>
</dbReference>
<dbReference type="SUPFAM" id="SSF50447">
    <property type="entry name" value="Translation proteins"/>
    <property type="match status" value="1"/>
</dbReference>
<evidence type="ECO:0000313" key="9">
    <source>
        <dbReference type="EMBL" id="NNM75259.1"/>
    </source>
</evidence>
<dbReference type="Proteomes" id="UP000564885">
    <property type="component" value="Unassembled WGS sequence"/>
</dbReference>
<dbReference type="EMBL" id="JABEPP010000008">
    <property type="protein sequence ID" value="NNM75259.1"/>
    <property type="molecule type" value="Genomic_DNA"/>
</dbReference>
<gene>
    <name evidence="5 9" type="primary">rimM</name>
    <name evidence="9" type="ORF">HJG44_23140</name>
</gene>
<dbReference type="RefSeq" id="WP_171220768.1">
    <property type="nucleotide sequence ID" value="NZ_JABEPP010000008.1"/>
</dbReference>
<keyword evidence="3 5" id="KW-0698">rRNA processing</keyword>